<organism evidence="1 2">
    <name type="scientific">Krasilnikoviella flava</name>
    <dbReference type="NCBI Taxonomy" id="526729"/>
    <lineage>
        <taxon>Bacteria</taxon>
        <taxon>Bacillati</taxon>
        <taxon>Actinomycetota</taxon>
        <taxon>Actinomycetes</taxon>
        <taxon>Micrococcales</taxon>
        <taxon>Promicromonosporaceae</taxon>
        <taxon>Krasilnikoviella</taxon>
    </lineage>
</organism>
<evidence type="ECO:0000313" key="2">
    <source>
        <dbReference type="Proteomes" id="UP000189777"/>
    </source>
</evidence>
<sequence>MTSRDLTVLAELDYRQARLAETYQRGTPAWVRAAGRWAKGLVRRVRARAVARDAVQRLGATIDAVAARTDADAWEIQVTRRADQISHGLEALRPQDGAARRAA</sequence>
<dbReference type="EMBL" id="FUZQ01000003">
    <property type="protein sequence ID" value="SKC57014.1"/>
    <property type="molecule type" value="Genomic_DNA"/>
</dbReference>
<name>A0A1T5K072_9MICO</name>
<evidence type="ECO:0000313" key="1">
    <source>
        <dbReference type="EMBL" id="SKC57014.1"/>
    </source>
</evidence>
<dbReference type="STRING" id="526729.SAMN04324258_1717"/>
<dbReference type="RefSeq" id="WP_139820803.1">
    <property type="nucleotide sequence ID" value="NZ_FUZQ01000003.1"/>
</dbReference>
<reference evidence="1 2" key="1">
    <citation type="submission" date="2017-02" db="EMBL/GenBank/DDBJ databases">
        <authorList>
            <person name="Peterson S.W."/>
        </authorList>
    </citation>
    <scope>NUCLEOTIDE SEQUENCE [LARGE SCALE GENOMIC DNA]</scope>
    <source>
        <strain evidence="1 2">DSM 21481</strain>
    </source>
</reference>
<gene>
    <name evidence="1" type="ORF">SAMN04324258_1717</name>
</gene>
<protein>
    <submittedName>
        <fullName evidence="1">Uncharacterized protein</fullName>
    </submittedName>
</protein>
<dbReference type="Proteomes" id="UP000189777">
    <property type="component" value="Unassembled WGS sequence"/>
</dbReference>
<keyword evidence="2" id="KW-1185">Reference proteome</keyword>
<proteinExistence type="predicted"/>
<accession>A0A1T5K072</accession>
<dbReference type="AlphaFoldDB" id="A0A1T5K072"/>